<dbReference type="SUPFAM" id="SSF56420">
    <property type="entry name" value="Peptide deformylase"/>
    <property type="match status" value="1"/>
</dbReference>
<dbReference type="NCBIfam" id="TIGR00079">
    <property type="entry name" value="pept_deformyl"/>
    <property type="match status" value="1"/>
</dbReference>
<sequence>MAIRSILCLPDPRLRAVSQNVGVVDDSVRALMDDMLATMYDAPGIGLAAIQIGVAKRVIVIDLAKKDEEPAPLFVADPEILERSDDSSIYEEGCLSVPDYYEEVSRPAKVRVRFLDRDNQRREIEAEGLLATCLQHEIDHLDGKLFIDHLSRLKRERAIKKFAKAARLTEPAAPRAPEIREKLG</sequence>
<comment type="cofactor">
    <cofactor evidence="2">
        <name>Fe(2+)</name>
        <dbReference type="ChEBI" id="CHEBI:29033"/>
    </cofactor>
    <text evidence="2">Binds 1 Fe(2+) ion.</text>
</comment>
<dbReference type="PANTHER" id="PTHR10458">
    <property type="entry name" value="PEPTIDE DEFORMYLASE"/>
    <property type="match status" value="1"/>
</dbReference>
<proteinExistence type="inferred from homology"/>
<feature type="binding site" evidence="2">
    <location>
        <position position="136"/>
    </location>
    <ligand>
        <name>Fe cation</name>
        <dbReference type="ChEBI" id="CHEBI:24875"/>
    </ligand>
</feature>
<keyword evidence="2" id="KW-0479">Metal-binding</keyword>
<comment type="caution">
    <text evidence="3">The sequence shown here is derived from an EMBL/GenBank/DDBJ whole genome shotgun (WGS) entry which is preliminary data.</text>
</comment>
<comment type="function">
    <text evidence="2">Removes the formyl group from the N-terminal Met of newly synthesized proteins. Requires at least a dipeptide for an efficient rate of reaction. N-terminal L-methionine is a prerequisite for activity but the enzyme has broad specificity at other positions.</text>
</comment>
<protein>
    <recommendedName>
        <fullName evidence="2">Peptide deformylase</fullName>
        <shortName evidence="2">PDF</shortName>
        <ecNumber evidence="2">3.5.1.88</ecNumber>
    </recommendedName>
    <alternativeName>
        <fullName evidence="2">Polypeptide deformylase</fullName>
    </alternativeName>
</protein>
<reference evidence="3" key="1">
    <citation type="journal article" date="2022" name="ISME J.">
        <title>Identification of active gaseous-alkane degraders at natural gas seeps.</title>
        <authorList>
            <person name="Farhan Ul Haque M."/>
            <person name="Hernandez M."/>
            <person name="Crombie A.T."/>
            <person name="Murrell J.C."/>
        </authorList>
    </citation>
    <scope>NUCLEOTIDE SEQUENCE</scope>
    <source>
        <strain evidence="3">PC2</strain>
    </source>
</reference>
<dbReference type="Proteomes" id="UP001139104">
    <property type="component" value="Unassembled WGS sequence"/>
</dbReference>
<keyword evidence="2" id="KW-0408">Iron</keyword>
<feature type="binding site" evidence="2">
    <location>
        <position position="140"/>
    </location>
    <ligand>
        <name>Fe cation</name>
        <dbReference type="ChEBI" id="CHEBI:24875"/>
    </ligand>
</feature>
<dbReference type="HAMAP" id="MF_00163">
    <property type="entry name" value="Pep_deformylase"/>
    <property type="match status" value="1"/>
</dbReference>
<evidence type="ECO:0000256" key="2">
    <source>
        <dbReference type="HAMAP-Rule" id="MF_00163"/>
    </source>
</evidence>
<dbReference type="GO" id="GO:0042586">
    <property type="term" value="F:peptide deformylase activity"/>
    <property type="evidence" value="ECO:0007669"/>
    <property type="project" value="UniProtKB-EC"/>
</dbReference>
<evidence type="ECO:0000313" key="4">
    <source>
        <dbReference type="Proteomes" id="UP001139104"/>
    </source>
</evidence>
<comment type="catalytic activity">
    <reaction evidence="2">
        <text>N-terminal N-formyl-L-methionyl-[peptide] + H2O = N-terminal L-methionyl-[peptide] + formate</text>
        <dbReference type="Rhea" id="RHEA:24420"/>
        <dbReference type="Rhea" id="RHEA-COMP:10639"/>
        <dbReference type="Rhea" id="RHEA-COMP:10640"/>
        <dbReference type="ChEBI" id="CHEBI:15377"/>
        <dbReference type="ChEBI" id="CHEBI:15740"/>
        <dbReference type="ChEBI" id="CHEBI:49298"/>
        <dbReference type="ChEBI" id="CHEBI:64731"/>
        <dbReference type="EC" id="3.5.1.88"/>
    </reaction>
</comment>
<dbReference type="EMBL" id="JAIVFP010000001">
    <property type="protein sequence ID" value="MCI4684862.1"/>
    <property type="molecule type" value="Genomic_DNA"/>
</dbReference>
<gene>
    <name evidence="2 3" type="primary">def</name>
    <name evidence="3" type="ORF">K2U94_19165</name>
</gene>
<dbReference type="PANTHER" id="PTHR10458:SF22">
    <property type="entry name" value="PEPTIDE DEFORMYLASE"/>
    <property type="match status" value="1"/>
</dbReference>
<dbReference type="CDD" id="cd00487">
    <property type="entry name" value="Pep_deformylase"/>
    <property type="match status" value="1"/>
</dbReference>
<dbReference type="InterPro" id="IPR023635">
    <property type="entry name" value="Peptide_deformylase"/>
</dbReference>
<dbReference type="PRINTS" id="PR01576">
    <property type="entry name" value="PDEFORMYLASE"/>
</dbReference>
<comment type="similarity">
    <text evidence="1 2">Belongs to the polypeptide deformylase family.</text>
</comment>
<keyword evidence="2" id="KW-0648">Protein biosynthesis</keyword>
<evidence type="ECO:0000313" key="3">
    <source>
        <dbReference type="EMBL" id="MCI4684862.1"/>
    </source>
</evidence>
<evidence type="ECO:0000256" key="1">
    <source>
        <dbReference type="ARBA" id="ARBA00010759"/>
    </source>
</evidence>
<keyword evidence="2 3" id="KW-0378">Hydrolase</keyword>
<accession>A0ABS9ZF30</accession>
<dbReference type="InterPro" id="IPR036821">
    <property type="entry name" value="Peptide_deformylase_sf"/>
</dbReference>
<feature type="active site" evidence="2">
    <location>
        <position position="137"/>
    </location>
</feature>
<dbReference type="NCBIfam" id="NF001159">
    <property type="entry name" value="PRK00150.1-3"/>
    <property type="match status" value="1"/>
</dbReference>
<feature type="binding site" evidence="2">
    <location>
        <position position="94"/>
    </location>
    <ligand>
        <name>Fe cation</name>
        <dbReference type="ChEBI" id="CHEBI:24875"/>
    </ligand>
</feature>
<name>A0ABS9ZF30_9HYPH</name>
<keyword evidence="4" id="KW-1185">Reference proteome</keyword>
<dbReference type="EC" id="3.5.1.88" evidence="2"/>
<dbReference type="Gene3D" id="3.90.45.10">
    <property type="entry name" value="Peptide deformylase"/>
    <property type="match status" value="1"/>
</dbReference>
<dbReference type="Pfam" id="PF01327">
    <property type="entry name" value="Pep_deformylase"/>
    <property type="match status" value="1"/>
</dbReference>
<dbReference type="PIRSF" id="PIRSF004749">
    <property type="entry name" value="Pep_def"/>
    <property type="match status" value="1"/>
</dbReference>
<dbReference type="RefSeq" id="WP_243068739.1">
    <property type="nucleotide sequence ID" value="NZ_JAIVFK010000022.1"/>
</dbReference>
<organism evidence="3 4">
    <name type="scientific">Candidatus Rhodoblastus alkanivorans</name>
    <dbReference type="NCBI Taxonomy" id="2954117"/>
    <lineage>
        <taxon>Bacteria</taxon>
        <taxon>Pseudomonadati</taxon>
        <taxon>Pseudomonadota</taxon>
        <taxon>Alphaproteobacteria</taxon>
        <taxon>Hyphomicrobiales</taxon>
        <taxon>Rhodoblastaceae</taxon>
        <taxon>Rhodoblastus</taxon>
    </lineage>
</organism>